<keyword evidence="2" id="KW-1185">Reference proteome</keyword>
<dbReference type="OrthoDB" id="10516377at2759"/>
<proteinExistence type="predicted"/>
<sequence length="72" mass="7627">MAPWPFILVGTHGRLSMEVMGPCGRSSILAVSTVDISGPHHSPSFLVVASWPIVDGCGGHLLCFVVVVRREG</sequence>
<evidence type="ECO:0000313" key="1">
    <source>
        <dbReference type="EMBL" id="KIK00372.1"/>
    </source>
</evidence>
<dbReference type="Proteomes" id="UP000054477">
    <property type="component" value="Unassembled WGS sequence"/>
</dbReference>
<reference evidence="1 2" key="1">
    <citation type="submission" date="2014-04" db="EMBL/GenBank/DDBJ databases">
        <authorList>
            <consortium name="DOE Joint Genome Institute"/>
            <person name="Kuo A."/>
            <person name="Kohler A."/>
            <person name="Nagy L.G."/>
            <person name="Floudas D."/>
            <person name="Copeland A."/>
            <person name="Barry K.W."/>
            <person name="Cichocki N."/>
            <person name="Veneault-Fourrey C."/>
            <person name="LaButti K."/>
            <person name="Lindquist E.A."/>
            <person name="Lipzen A."/>
            <person name="Lundell T."/>
            <person name="Morin E."/>
            <person name="Murat C."/>
            <person name="Sun H."/>
            <person name="Tunlid A."/>
            <person name="Henrissat B."/>
            <person name="Grigoriev I.V."/>
            <person name="Hibbett D.S."/>
            <person name="Martin F."/>
            <person name="Nordberg H.P."/>
            <person name="Cantor M.N."/>
            <person name="Hua S.X."/>
        </authorList>
    </citation>
    <scope>NUCLEOTIDE SEQUENCE [LARGE SCALE GENOMIC DNA]</scope>
    <source>
        <strain evidence="1 2">LaAM-08-1</strain>
    </source>
</reference>
<dbReference type="HOGENOM" id="CLU_2722636_0_0_1"/>
<dbReference type="AlphaFoldDB" id="A0A0C9XRN4"/>
<reference evidence="2" key="2">
    <citation type="submission" date="2015-01" db="EMBL/GenBank/DDBJ databases">
        <title>Evolutionary Origins and Diversification of the Mycorrhizal Mutualists.</title>
        <authorList>
            <consortium name="DOE Joint Genome Institute"/>
            <consortium name="Mycorrhizal Genomics Consortium"/>
            <person name="Kohler A."/>
            <person name="Kuo A."/>
            <person name="Nagy L.G."/>
            <person name="Floudas D."/>
            <person name="Copeland A."/>
            <person name="Barry K.W."/>
            <person name="Cichocki N."/>
            <person name="Veneault-Fourrey C."/>
            <person name="LaButti K."/>
            <person name="Lindquist E.A."/>
            <person name="Lipzen A."/>
            <person name="Lundell T."/>
            <person name="Morin E."/>
            <person name="Murat C."/>
            <person name="Riley R."/>
            <person name="Ohm R."/>
            <person name="Sun H."/>
            <person name="Tunlid A."/>
            <person name="Henrissat B."/>
            <person name="Grigoriev I.V."/>
            <person name="Hibbett D.S."/>
            <person name="Martin F."/>
        </authorList>
    </citation>
    <scope>NUCLEOTIDE SEQUENCE [LARGE SCALE GENOMIC DNA]</scope>
    <source>
        <strain evidence="2">LaAM-08-1</strain>
    </source>
</reference>
<protein>
    <submittedName>
        <fullName evidence="1">Unplaced genomic scaffold K443scaffold_92, whole genome shotgun sequence</fullName>
    </submittedName>
</protein>
<organism evidence="1 2">
    <name type="scientific">Laccaria amethystina LaAM-08-1</name>
    <dbReference type="NCBI Taxonomy" id="1095629"/>
    <lineage>
        <taxon>Eukaryota</taxon>
        <taxon>Fungi</taxon>
        <taxon>Dikarya</taxon>
        <taxon>Basidiomycota</taxon>
        <taxon>Agaricomycotina</taxon>
        <taxon>Agaricomycetes</taxon>
        <taxon>Agaricomycetidae</taxon>
        <taxon>Agaricales</taxon>
        <taxon>Agaricineae</taxon>
        <taxon>Hydnangiaceae</taxon>
        <taxon>Laccaria</taxon>
    </lineage>
</organism>
<dbReference type="EMBL" id="KN838627">
    <property type="protein sequence ID" value="KIK00372.1"/>
    <property type="molecule type" value="Genomic_DNA"/>
</dbReference>
<gene>
    <name evidence="1" type="ORF">K443DRAFT_100505</name>
</gene>
<evidence type="ECO:0000313" key="2">
    <source>
        <dbReference type="Proteomes" id="UP000054477"/>
    </source>
</evidence>
<accession>A0A0C9XRN4</accession>
<name>A0A0C9XRN4_9AGAR</name>